<dbReference type="InterPro" id="IPR043167">
    <property type="entry name" value="LpxI_C_sf"/>
</dbReference>
<gene>
    <name evidence="3" type="ORF">Lyticum_00161</name>
</gene>
<feature type="domain" description="LpxI N-terminal" evidence="2">
    <location>
        <begin position="41"/>
        <end position="85"/>
    </location>
</feature>
<dbReference type="Pfam" id="PF06230">
    <property type="entry name" value="LpxI_C"/>
    <property type="match status" value="2"/>
</dbReference>
<organism evidence="3 4">
    <name type="scientific">Lyticum sinuosum</name>
    <dbReference type="NCBI Taxonomy" id="1332059"/>
    <lineage>
        <taxon>Bacteria</taxon>
        <taxon>Pseudomonadati</taxon>
        <taxon>Pseudomonadota</taxon>
        <taxon>Alphaproteobacteria</taxon>
        <taxon>Rickettsiales</taxon>
        <taxon>Lyticum</taxon>
    </lineage>
</organism>
<keyword evidence="4" id="KW-1185">Reference proteome</keyword>
<evidence type="ECO:0000259" key="1">
    <source>
        <dbReference type="Pfam" id="PF06230"/>
    </source>
</evidence>
<dbReference type="InterPro" id="IPR041255">
    <property type="entry name" value="LpxI_N"/>
</dbReference>
<name>A0AAE4VJJ9_9RICK</name>
<dbReference type="InterPro" id="IPR010415">
    <property type="entry name" value="LpxI_C"/>
</dbReference>
<dbReference type="Gene3D" id="3.40.50.20">
    <property type="match status" value="1"/>
</dbReference>
<dbReference type="EMBL" id="JARGYU010000001">
    <property type="protein sequence ID" value="MDZ5761001.1"/>
    <property type="molecule type" value="Genomic_DNA"/>
</dbReference>
<feature type="domain" description="LpxI C-terminal" evidence="1">
    <location>
        <begin position="350"/>
        <end position="416"/>
    </location>
</feature>
<dbReference type="Pfam" id="PF17930">
    <property type="entry name" value="LpxI_N"/>
    <property type="match status" value="2"/>
</dbReference>
<dbReference type="RefSeq" id="WP_322498433.1">
    <property type="nucleotide sequence ID" value="NZ_JARGYU010000001.1"/>
</dbReference>
<dbReference type="InterPro" id="IPR053174">
    <property type="entry name" value="LpxI"/>
</dbReference>
<feature type="domain" description="LpxI C-terminal" evidence="1">
    <location>
        <begin position="207"/>
        <end position="279"/>
    </location>
</feature>
<dbReference type="PANTHER" id="PTHR39962">
    <property type="entry name" value="BLL4848 PROTEIN"/>
    <property type="match status" value="1"/>
</dbReference>
<evidence type="ECO:0000313" key="3">
    <source>
        <dbReference type="EMBL" id="MDZ5761001.1"/>
    </source>
</evidence>
<feature type="domain" description="LpxI N-terminal" evidence="2">
    <location>
        <begin position="118"/>
        <end position="203"/>
    </location>
</feature>
<dbReference type="PANTHER" id="PTHR39962:SF1">
    <property type="entry name" value="LPXI FAMILY PROTEIN"/>
    <property type="match status" value="1"/>
</dbReference>
<protein>
    <submittedName>
        <fullName evidence="3">LpxI family protein</fullName>
    </submittedName>
</protein>
<dbReference type="Proteomes" id="UP001289135">
    <property type="component" value="Unassembled WGS sequence"/>
</dbReference>
<evidence type="ECO:0000259" key="2">
    <source>
        <dbReference type="Pfam" id="PF17930"/>
    </source>
</evidence>
<evidence type="ECO:0000313" key="4">
    <source>
        <dbReference type="Proteomes" id="UP001289135"/>
    </source>
</evidence>
<accession>A0AAE4VJJ9</accession>
<reference evidence="3" key="1">
    <citation type="submission" date="2023-02" db="EMBL/GenBank/DDBJ databases">
        <title>Host association and intracellularity evolved multiple times independently in the Rickettsiales.</title>
        <authorList>
            <person name="Castelli M."/>
            <person name="Nardi T."/>
            <person name="Gammuto L."/>
            <person name="Bellinzona G."/>
            <person name="Sabaneyeva E."/>
            <person name="Potekhin A."/>
            <person name="Serra V."/>
            <person name="Petroni G."/>
            <person name="Sassera D."/>
        </authorList>
    </citation>
    <scope>NUCLEOTIDE SEQUENCE</scope>
    <source>
        <strain evidence="3">USBL-36I1</strain>
    </source>
</reference>
<comment type="caution">
    <text evidence="3">The sequence shown here is derived from an EMBL/GenBank/DDBJ whole genome shotgun (WGS) entry which is preliminary data.</text>
</comment>
<proteinExistence type="predicted"/>
<sequence length="418" mass="47844">MKEFLKKFTFCYKNQNRYNIQNDIFFNEEFDNKIKKLPKSICIIAGGGYLPFEIYNNCIKKDINVIVVGICGEFKNHILQKSSKYNTNQKLLFNNFSYHNSINNDENDYYYAIPENLVISFNAYDIDKIIDHIKSHNIKHVIMVGRVKKSDHLSKLIFSKTGYEILKKITLNGLSDDAILHTITDIIEKNNLIVVSPQTLIDSITTPKGFLTKSIPNIEQIELINKGCNILDAISDYDIGQGLIIAKGGLVLGIEAAEGTQELIHRCKFLIEKFCIFRKKLNLQNKKTKLYNINNNIKLSYNIDINSNYSSKSKFINNNFYKISNYNLISPLSFKYLKNEKINELDLVVENSYTILVKKCKKNQDQRVDLPCIGPDTIISCMESSIAGIALSSKSSIIINYAETIELANKYGIFVYGY</sequence>
<dbReference type="AlphaFoldDB" id="A0AAE4VJJ9"/>
<dbReference type="Gene3D" id="3.40.140.80">
    <property type="match status" value="1"/>
</dbReference>